<reference evidence="1" key="1">
    <citation type="submission" date="2021-01" db="EMBL/GenBank/DDBJ databases">
        <title>Marivirga sp. nov., isolated from intertidal surface sediments.</title>
        <authorList>
            <person name="Zhang M."/>
        </authorList>
    </citation>
    <scope>NUCLEOTIDE SEQUENCE</scope>
    <source>
        <strain evidence="1">SM1354</strain>
    </source>
</reference>
<dbReference type="RefSeq" id="WP_201920637.1">
    <property type="nucleotide sequence ID" value="NZ_JAERQG010000002.1"/>
</dbReference>
<dbReference type="Proteomes" id="UP000642920">
    <property type="component" value="Unassembled WGS sequence"/>
</dbReference>
<comment type="caution">
    <text evidence="1">The sequence shown here is derived from an EMBL/GenBank/DDBJ whole genome shotgun (WGS) entry which is preliminary data.</text>
</comment>
<dbReference type="AlphaFoldDB" id="A0A937AFN6"/>
<name>A0A937AFN6_9BACT</name>
<organism evidence="1 2">
    <name type="scientific">Marivirga atlantica</name>
    <dbReference type="NCBI Taxonomy" id="1548457"/>
    <lineage>
        <taxon>Bacteria</taxon>
        <taxon>Pseudomonadati</taxon>
        <taxon>Bacteroidota</taxon>
        <taxon>Cytophagia</taxon>
        <taxon>Cytophagales</taxon>
        <taxon>Marivirgaceae</taxon>
        <taxon>Marivirga</taxon>
    </lineage>
</organism>
<proteinExistence type="predicted"/>
<accession>A0A937AFN6</accession>
<keyword evidence="2" id="KW-1185">Reference proteome</keyword>
<dbReference type="Gene3D" id="2.180.10.10">
    <property type="entry name" value="RHS repeat-associated core"/>
    <property type="match status" value="1"/>
</dbReference>
<evidence type="ECO:0000313" key="1">
    <source>
        <dbReference type="EMBL" id="MBL0765629.1"/>
    </source>
</evidence>
<gene>
    <name evidence="1" type="ORF">JKP34_10220</name>
</gene>
<evidence type="ECO:0000313" key="2">
    <source>
        <dbReference type="Proteomes" id="UP000642920"/>
    </source>
</evidence>
<sequence>MRKLLFTLIIMPLIIKVNGQGINQEDLLPTNIIQASPNAASLGEYGQYPVSKFTGIPNISIPLYTIKDGDIEVPISISYHAGGYKPGEDASLVGYGWALNAGGAITRSVNGEPDENEYFKNMAQLREWEEQGYLWTIGQVNCPENEDSHAQICVPEAVSDARYNFLLRNPDTQADLFLYNFPGGIGKFQFNENKEILKFPYTDIKIEADMTVSDALNGGIIKYFDIKNEYGLNYHFFTPEETSVYNLTSDEVITEPYVSAWYLNRIYSKISNNYVDFAYSSINGLNKYPLESESYSHYYSIANYETNSSWSTTATRVHLQERLLQRITWGKGYVEFVHSGRNDIAGGEKLDEILIYNNQDQLIKSYRFTYGYYTGSGNLRLDKVEEVDPSGKLNEPYIFTYNADTPDNNTKAIDHYGYYNGVNNNTTTIPYVYNFWRIKTVYADREIKPDYPMVGMLTSIIYPTKGKTEFEYENNTSFGAIYEKKENMVISENCDENGGVYVDESGNTVQGLICQSDNEIEFTIPDPITVNNGFTIEISGRTILGTQISHGDMYVLLIEKNQENGSEEILKRFDIHNGNLYKYRSTKNDFDILPGRTYILNTITNIEGSTLIAKFSYNQHFRKNYLAPGIRIKEIKNYDMAVNSFPIQTKTYSYDIYGENGISSGIFNHRKPKYHYEYDHQPEIGYFNVSENWPRNTNGQFAAPLVHYKQVEESQIGNGSVRDYFSFVPQVLEEFSNTSPDRASQSSDYWKVGQLDKQIIFKQSGDLLKKVKNEYSYIKLDSNRSFVYQKWFESSDPDTHIINWAFNYHLSGFERLNSTRTVSYVGQDSLVSQQNYFYENDNELLLPIAQETIDTKGNKKRLETQYLNDRAEHVIAPILNQKSYYNGSFQQELNQTLTDYKPTRKLLTNANGETIQDVEIRYQNGLNISQLSDKTSIPKSYTWGYNETLPIIEKTGAIISVNTINNSSTILPEGYETVDELLTSMENIANDTNAQNDWKVFNDNLRSNYNGFIKTYTYKSLVGITSFTDENGLTTFYEYDGFGRLIRVKDHHNNVLKSMTYSIKK</sequence>
<dbReference type="EMBL" id="JAERQG010000002">
    <property type="protein sequence ID" value="MBL0765629.1"/>
    <property type="molecule type" value="Genomic_DNA"/>
</dbReference>
<protein>
    <submittedName>
        <fullName evidence="1">RHS repeat protein</fullName>
    </submittedName>
</protein>